<reference evidence="2 3" key="1">
    <citation type="journal article" date="2016" name="Nat. Commun.">
        <title>Thousands of microbial genomes shed light on interconnected biogeochemical processes in an aquifer system.</title>
        <authorList>
            <person name="Anantharaman K."/>
            <person name="Brown C.T."/>
            <person name="Hug L.A."/>
            <person name="Sharon I."/>
            <person name="Castelle C.J."/>
            <person name="Probst A.J."/>
            <person name="Thomas B.C."/>
            <person name="Singh A."/>
            <person name="Wilkins M.J."/>
            <person name="Karaoz U."/>
            <person name="Brodie E.L."/>
            <person name="Williams K.H."/>
            <person name="Hubbard S.S."/>
            <person name="Banfield J.F."/>
        </authorList>
    </citation>
    <scope>NUCLEOTIDE SEQUENCE [LARGE SCALE GENOMIC DNA]</scope>
</reference>
<organism evidence="2 3">
    <name type="scientific">candidate division WOR-1 bacterium RIFOXYC2_FULL_41_25</name>
    <dbReference type="NCBI Taxonomy" id="1802586"/>
    <lineage>
        <taxon>Bacteria</taxon>
        <taxon>Bacillati</taxon>
        <taxon>Saganbacteria</taxon>
    </lineage>
</organism>
<dbReference type="Pfam" id="PF09903">
    <property type="entry name" value="DUF2130"/>
    <property type="match status" value="1"/>
</dbReference>
<dbReference type="AlphaFoldDB" id="A0A1F4TJH1"/>
<gene>
    <name evidence="2" type="ORF">A2462_06495</name>
</gene>
<name>A0A1F4TJH1_UNCSA</name>
<evidence type="ECO:0000256" key="1">
    <source>
        <dbReference type="SAM" id="Coils"/>
    </source>
</evidence>
<dbReference type="InterPro" id="IPR019219">
    <property type="entry name" value="DUF2130"/>
</dbReference>
<sequence>MPIKEQKIKCPNCGEWIDIDDVLTHQVEGRIRSEFEAKQKDRERELTLKLLKEAKVEAEKEQNAKTKFLEEQLKNKDEKLAQATKNEIELRKEKIKLDEEKRSFELDKIRQLEEAKKQISEEASKKAAEDQQYVIAQLKKQLTDATKAKDELARKLEQGSQQTQGEVLELELEEILRAQFPQDEILPVPKGVKGADIIQKVLDRSGRVCGQIVWESKKTKNWVEGWIQKLKEDQRAIKADLAVIVSVVLPEDVKGFALRSSVWVCDVKMVCALATALRINLEALTREKAMSVGKNEKMEILYSYLTGVEFRQRVEAIIEAFSSMDDSLKKERQAYEKIWSERENQLKKVMKNTIGMYGDLSGLVALPQIKRLELGEGEEQ</sequence>
<feature type="coiled-coil region" evidence="1">
    <location>
        <begin position="51"/>
        <end position="173"/>
    </location>
</feature>
<evidence type="ECO:0000313" key="2">
    <source>
        <dbReference type="EMBL" id="OGC32834.1"/>
    </source>
</evidence>
<dbReference type="Proteomes" id="UP000177309">
    <property type="component" value="Unassembled WGS sequence"/>
</dbReference>
<keyword evidence="1" id="KW-0175">Coiled coil</keyword>
<comment type="caution">
    <text evidence="2">The sequence shown here is derived from an EMBL/GenBank/DDBJ whole genome shotgun (WGS) entry which is preliminary data.</text>
</comment>
<evidence type="ECO:0008006" key="4">
    <source>
        <dbReference type="Google" id="ProtNLM"/>
    </source>
</evidence>
<accession>A0A1F4TJH1</accession>
<evidence type="ECO:0000313" key="3">
    <source>
        <dbReference type="Proteomes" id="UP000177309"/>
    </source>
</evidence>
<dbReference type="EMBL" id="MEUI01000044">
    <property type="protein sequence ID" value="OGC32834.1"/>
    <property type="molecule type" value="Genomic_DNA"/>
</dbReference>
<proteinExistence type="predicted"/>
<protein>
    <recommendedName>
        <fullName evidence="4">DUF2130 domain-containing protein</fullName>
    </recommendedName>
</protein>